<name>A0A5E7F0P9_PSEFL</name>
<protein>
    <recommendedName>
        <fullName evidence="3">MchC protein</fullName>
    </recommendedName>
</protein>
<accession>A0A5E7F0P9</accession>
<evidence type="ECO:0000313" key="2">
    <source>
        <dbReference type="Proteomes" id="UP000381093"/>
    </source>
</evidence>
<gene>
    <name evidence="1" type="ORF">PS710_05138</name>
</gene>
<proteinExistence type="predicted"/>
<dbReference type="AlphaFoldDB" id="A0A5E7F0P9"/>
<organism evidence="1 2">
    <name type="scientific">Pseudomonas fluorescens</name>
    <dbReference type="NCBI Taxonomy" id="294"/>
    <lineage>
        <taxon>Bacteria</taxon>
        <taxon>Pseudomonadati</taxon>
        <taxon>Pseudomonadota</taxon>
        <taxon>Gammaproteobacteria</taxon>
        <taxon>Pseudomonadales</taxon>
        <taxon>Pseudomonadaceae</taxon>
        <taxon>Pseudomonas</taxon>
    </lineage>
</organism>
<sequence>MRERLLWELSEVFERFEALEVDNASIVLFNKDCALGFCESDILKRYCYVVRSFGKACSGSKKKFFFAERYGGSFISKNGGGGRCGYDGLFQSKGIGKTPLVDLRGDTFHSNGMLDLESAIHELIWGEVIHLVLPYGAARSIAVIKLNENFVLDGETYKRTLLVREAVLRPAHFERATLFKEKFSSGASLSNDAVRVKKAIQRINEFLPGEHDVSDSEFSAPINIDSVRSGIINLATRFAEQFAVARCKNIMHMMMSSSNLTMGGGWLDLNSVTIVSPMSVTEKRLFRQFENEHFPVIKSLEDICFYIGKYLPLSAEFAGEMLSDALEGFKRCYELTLRKNALVRGGFPQYVVEKMVESEEFKRLSDLLIRLMRRQSYELGVEQIFGGLLFYSLSERPNVSSYTINNGLSNIIIDWRVSDIYLRSELDEAFQLFLNAVLNKTEVSRVELIRLVCINLTRYSRTPVFLQNIKLYELLKLHIREAESDRDLKVKLSSLMCDAKDAAEICLSIDKGFTALVWKSGDNYVEYDGVVGQFCVVREGRRDFLTWAELVSLTNNLSLARYTVDFYDAVRGAFLEI</sequence>
<evidence type="ECO:0000313" key="1">
    <source>
        <dbReference type="EMBL" id="VVO32352.1"/>
    </source>
</evidence>
<reference evidence="1 2" key="1">
    <citation type="submission" date="2019-09" db="EMBL/GenBank/DDBJ databases">
        <authorList>
            <person name="Chandra G."/>
            <person name="Truman W A."/>
        </authorList>
    </citation>
    <scope>NUCLEOTIDE SEQUENCE [LARGE SCALE GENOMIC DNA]</scope>
    <source>
        <strain evidence="1">PS710</strain>
    </source>
</reference>
<dbReference type="Proteomes" id="UP000381093">
    <property type="component" value="Unassembled WGS sequence"/>
</dbReference>
<dbReference type="EMBL" id="CABVHW010000024">
    <property type="protein sequence ID" value="VVO32352.1"/>
    <property type="molecule type" value="Genomic_DNA"/>
</dbReference>
<evidence type="ECO:0008006" key="3">
    <source>
        <dbReference type="Google" id="ProtNLM"/>
    </source>
</evidence>
<dbReference type="RefSeq" id="WP_150766987.1">
    <property type="nucleotide sequence ID" value="NZ_CABVHW010000024.1"/>
</dbReference>